<dbReference type="CDD" id="cd06223">
    <property type="entry name" value="PRTases_typeI"/>
    <property type="match status" value="1"/>
</dbReference>
<evidence type="ECO:0000313" key="5">
    <source>
        <dbReference type="Proteomes" id="UP000727857"/>
    </source>
</evidence>
<dbReference type="Gene3D" id="3.40.50.2020">
    <property type="match status" value="1"/>
</dbReference>
<keyword evidence="1 4" id="KW-0808">Transferase</keyword>
<feature type="domain" description="Phosphoribosyltransferase" evidence="3">
    <location>
        <begin position="16"/>
        <end position="119"/>
    </location>
</feature>
<protein>
    <submittedName>
        <fullName evidence="4">Amidophosphoribosyltransferase</fullName>
        <ecNumber evidence="4">2.4.2.14</ecNumber>
    </submittedName>
</protein>
<accession>A0A940ICC8</accession>
<reference evidence="4" key="2">
    <citation type="journal article" date="2021" name="PeerJ">
        <title>Extensive microbial diversity within the chicken gut microbiome revealed by metagenomics and culture.</title>
        <authorList>
            <person name="Gilroy R."/>
            <person name="Ravi A."/>
            <person name="Getino M."/>
            <person name="Pursley I."/>
            <person name="Horton D.L."/>
            <person name="Alikhan N.F."/>
            <person name="Baker D."/>
            <person name="Gharbi K."/>
            <person name="Hall N."/>
            <person name="Watson M."/>
            <person name="Adriaenssens E.M."/>
            <person name="Foster-Nyarko E."/>
            <person name="Jarju S."/>
            <person name="Secka A."/>
            <person name="Antonio M."/>
            <person name="Oren A."/>
            <person name="Chaudhuri R.R."/>
            <person name="La Ragione R."/>
            <person name="Hildebrand F."/>
            <person name="Pallen M.J."/>
        </authorList>
    </citation>
    <scope>NUCLEOTIDE SEQUENCE</scope>
    <source>
        <strain evidence="4">517</strain>
    </source>
</reference>
<dbReference type="AlphaFoldDB" id="A0A940ICC8"/>
<evidence type="ECO:0000256" key="2">
    <source>
        <dbReference type="ARBA" id="ARBA00022962"/>
    </source>
</evidence>
<keyword evidence="4" id="KW-0328">Glycosyltransferase</keyword>
<dbReference type="PANTHER" id="PTHR11907">
    <property type="entry name" value="AMIDOPHOSPHORIBOSYLTRANSFERASE"/>
    <property type="match status" value="1"/>
</dbReference>
<dbReference type="SUPFAM" id="SSF53271">
    <property type="entry name" value="PRTase-like"/>
    <property type="match status" value="1"/>
</dbReference>
<dbReference type="EMBL" id="JADINF010000066">
    <property type="protein sequence ID" value="MBO8423924.1"/>
    <property type="molecule type" value="Genomic_DNA"/>
</dbReference>
<sequence length="201" mass="22150">VYDSRYECGRMLAELYKIDADIVSGVPDSAVVAARGYAEASGLPYVDALSKNRYIGRTFIQPEQSMRESSVKIKLNAFRSNIKGKRLILIDDSIVRGTTSKKIISLLRASGATEVHMIVASPVVKFPCYFGVDMETKEQLIGGYRNEDEICKIIGADSLHYIPLELLKKACGGKDYCTGCFNADYAENVESVVKSNKTANE</sequence>
<dbReference type="GO" id="GO:0004044">
    <property type="term" value="F:amidophosphoribosyltransferase activity"/>
    <property type="evidence" value="ECO:0007669"/>
    <property type="project" value="UniProtKB-EC"/>
</dbReference>
<dbReference type="InterPro" id="IPR029055">
    <property type="entry name" value="Ntn_hydrolases_N"/>
</dbReference>
<organism evidence="4 5">
    <name type="scientific">Candidatus Stercoripulliclostridium pullicola</name>
    <dbReference type="NCBI Taxonomy" id="2840953"/>
    <lineage>
        <taxon>Bacteria</taxon>
        <taxon>Bacillati</taxon>
        <taxon>Bacillota</taxon>
        <taxon>Clostridia</taxon>
        <taxon>Eubacteriales</taxon>
        <taxon>Candidatus Stercoripulliclostridium</taxon>
    </lineage>
</organism>
<dbReference type="InterPro" id="IPR000836">
    <property type="entry name" value="PRTase_dom"/>
</dbReference>
<dbReference type="EC" id="2.4.2.14" evidence="4"/>
<gene>
    <name evidence="4" type="ORF">IAB16_02740</name>
</gene>
<proteinExistence type="predicted"/>
<evidence type="ECO:0000256" key="1">
    <source>
        <dbReference type="ARBA" id="ARBA00022679"/>
    </source>
</evidence>
<reference evidence="4" key="1">
    <citation type="submission" date="2020-10" db="EMBL/GenBank/DDBJ databases">
        <authorList>
            <person name="Gilroy R."/>
        </authorList>
    </citation>
    <scope>NUCLEOTIDE SEQUENCE</scope>
    <source>
        <strain evidence="4">517</strain>
    </source>
</reference>
<dbReference type="Gene3D" id="3.60.20.10">
    <property type="entry name" value="Glutamine Phosphoribosylpyrophosphate, subunit 1, domain 1"/>
    <property type="match status" value="1"/>
</dbReference>
<keyword evidence="2" id="KW-0315">Glutamine amidotransferase</keyword>
<dbReference type="Proteomes" id="UP000727857">
    <property type="component" value="Unassembled WGS sequence"/>
</dbReference>
<feature type="non-terminal residue" evidence="4">
    <location>
        <position position="1"/>
    </location>
</feature>
<dbReference type="InterPro" id="IPR029057">
    <property type="entry name" value="PRTase-like"/>
</dbReference>
<evidence type="ECO:0000259" key="3">
    <source>
        <dbReference type="Pfam" id="PF00156"/>
    </source>
</evidence>
<evidence type="ECO:0000313" key="4">
    <source>
        <dbReference type="EMBL" id="MBO8423924.1"/>
    </source>
</evidence>
<name>A0A940ICC8_9FIRM</name>
<dbReference type="Pfam" id="PF00156">
    <property type="entry name" value="Pribosyltran"/>
    <property type="match status" value="1"/>
</dbReference>
<comment type="caution">
    <text evidence="4">The sequence shown here is derived from an EMBL/GenBank/DDBJ whole genome shotgun (WGS) entry which is preliminary data.</text>
</comment>